<evidence type="ECO:0000256" key="3">
    <source>
        <dbReference type="ARBA" id="ARBA00013253"/>
    </source>
</evidence>
<dbReference type="GO" id="GO:0003848">
    <property type="term" value="F:2-amino-4-hydroxy-6-hydroxymethyldihydropteridine diphosphokinase activity"/>
    <property type="evidence" value="ECO:0007669"/>
    <property type="project" value="UniProtKB-EC"/>
</dbReference>
<dbReference type="EMBL" id="QZJZ01000073">
    <property type="protein sequence ID" value="RJP57912.1"/>
    <property type="molecule type" value="Genomic_DNA"/>
</dbReference>
<gene>
    <name evidence="14" type="primary">folK</name>
    <name evidence="14" type="ORF">C4541_09230</name>
</gene>
<evidence type="ECO:0000256" key="1">
    <source>
        <dbReference type="ARBA" id="ARBA00005051"/>
    </source>
</evidence>
<dbReference type="GO" id="GO:0005524">
    <property type="term" value="F:ATP binding"/>
    <property type="evidence" value="ECO:0007669"/>
    <property type="project" value="UniProtKB-KW"/>
</dbReference>
<reference evidence="14 15" key="1">
    <citation type="journal article" date="2017" name="ISME J.">
        <title>Energy and carbon metabolisms in a deep terrestrial subsurface fluid microbial community.</title>
        <authorList>
            <person name="Momper L."/>
            <person name="Jungbluth S.P."/>
            <person name="Lee M.D."/>
            <person name="Amend J.P."/>
        </authorList>
    </citation>
    <scope>NUCLEOTIDE SEQUENCE [LARGE SCALE GENOMIC DNA]</scope>
    <source>
        <strain evidence="14">SURF_26</strain>
    </source>
</reference>
<keyword evidence="5 14" id="KW-0808">Transferase</keyword>
<dbReference type="InterPro" id="IPR035907">
    <property type="entry name" value="Hppk_sf"/>
</dbReference>
<keyword evidence="9" id="KW-0289">Folate biosynthesis</keyword>
<dbReference type="UniPathway" id="UPA00077">
    <property type="reaction ID" value="UER00155"/>
</dbReference>
<dbReference type="SUPFAM" id="SSF55083">
    <property type="entry name" value="6-hydroxymethyl-7,8-dihydropterin pyrophosphokinase, HPPK"/>
    <property type="match status" value="1"/>
</dbReference>
<dbReference type="GO" id="GO:0016301">
    <property type="term" value="F:kinase activity"/>
    <property type="evidence" value="ECO:0007669"/>
    <property type="project" value="UniProtKB-KW"/>
</dbReference>
<dbReference type="Pfam" id="PF01288">
    <property type="entry name" value="HPPK"/>
    <property type="match status" value="1"/>
</dbReference>
<keyword evidence="7 14" id="KW-0418">Kinase</keyword>
<evidence type="ECO:0000313" key="15">
    <source>
        <dbReference type="Proteomes" id="UP000266426"/>
    </source>
</evidence>
<evidence type="ECO:0000256" key="5">
    <source>
        <dbReference type="ARBA" id="ARBA00022679"/>
    </source>
</evidence>
<keyword evidence="8" id="KW-0067">ATP-binding</keyword>
<feature type="domain" description="7,8-dihydro-6-hydroxymethylpterin-pyrophosphokinase" evidence="13">
    <location>
        <begin position="86"/>
        <end position="97"/>
    </location>
</feature>
<name>A0A3A4QYU3_9BACT</name>
<evidence type="ECO:0000256" key="11">
    <source>
        <dbReference type="ARBA" id="ARBA00029766"/>
    </source>
</evidence>
<organism evidence="14 15">
    <name type="scientific">Candidatus Auribacter fodinae</name>
    <dbReference type="NCBI Taxonomy" id="2093366"/>
    <lineage>
        <taxon>Bacteria</taxon>
        <taxon>Pseudomonadati</taxon>
        <taxon>Candidatus Auribacterota</taxon>
        <taxon>Candidatus Auribacteria</taxon>
        <taxon>Candidatus Auribacterales</taxon>
        <taxon>Candidatus Auribacteraceae</taxon>
        <taxon>Candidatus Auribacter</taxon>
    </lineage>
</organism>
<evidence type="ECO:0000256" key="2">
    <source>
        <dbReference type="ARBA" id="ARBA00005810"/>
    </source>
</evidence>
<dbReference type="Gene3D" id="3.30.70.560">
    <property type="entry name" value="7,8-Dihydro-6-hydroxymethylpterin-pyrophosphokinase HPPK"/>
    <property type="match status" value="1"/>
</dbReference>
<comment type="function">
    <text evidence="10">Catalyzes the transfer of pyrophosphate from adenosine triphosphate (ATP) to 6-hydroxymethyl-7,8-dihydropterin, an enzymatic step in folate biosynthesis pathway.</text>
</comment>
<evidence type="ECO:0000256" key="4">
    <source>
        <dbReference type="ARBA" id="ARBA00016218"/>
    </source>
</evidence>
<evidence type="ECO:0000256" key="9">
    <source>
        <dbReference type="ARBA" id="ARBA00022909"/>
    </source>
</evidence>
<dbReference type="EC" id="2.7.6.3" evidence="3"/>
<comment type="similarity">
    <text evidence="2">Belongs to the HPPK family.</text>
</comment>
<keyword evidence="6" id="KW-0547">Nucleotide-binding</keyword>
<dbReference type="GO" id="GO:0046654">
    <property type="term" value="P:tetrahydrofolate biosynthetic process"/>
    <property type="evidence" value="ECO:0007669"/>
    <property type="project" value="UniProtKB-UniPathway"/>
</dbReference>
<dbReference type="InterPro" id="IPR000550">
    <property type="entry name" value="Hppk"/>
</dbReference>
<evidence type="ECO:0000256" key="12">
    <source>
        <dbReference type="ARBA" id="ARBA00033413"/>
    </source>
</evidence>
<protein>
    <recommendedName>
        <fullName evidence="4">2-amino-4-hydroxy-6-hydroxymethyldihydropteridine pyrophosphokinase</fullName>
        <ecNumber evidence="3">2.7.6.3</ecNumber>
    </recommendedName>
    <alternativeName>
        <fullName evidence="11">6-hydroxymethyl-7,8-dihydropterin pyrophosphokinase</fullName>
    </alternativeName>
    <alternativeName>
        <fullName evidence="12">7,8-dihydro-6-hydroxymethylpterin-pyrophosphokinase</fullName>
    </alternativeName>
</protein>
<sequence>MNCAVISVGSNIEPYINIEQARSLLGEQVTFIRQSALVQTKPLGFSEQPDFINGAFLIKTSMNQDDLTVVLKGIEKKLGRVKTADKNGPRTIDLDIVVWNGNIIDNDYYTRDFLRQSVRELLPSL</sequence>
<evidence type="ECO:0000256" key="10">
    <source>
        <dbReference type="ARBA" id="ARBA00029409"/>
    </source>
</evidence>
<dbReference type="Proteomes" id="UP000266426">
    <property type="component" value="Unassembled WGS sequence"/>
</dbReference>
<evidence type="ECO:0000259" key="13">
    <source>
        <dbReference type="PROSITE" id="PS00794"/>
    </source>
</evidence>
<accession>A0A3A4QYU3</accession>
<evidence type="ECO:0000256" key="8">
    <source>
        <dbReference type="ARBA" id="ARBA00022840"/>
    </source>
</evidence>
<dbReference type="PROSITE" id="PS00794">
    <property type="entry name" value="HPPK"/>
    <property type="match status" value="1"/>
</dbReference>
<dbReference type="PANTHER" id="PTHR43071">
    <property type="entry name" value="2-AMINO-4-HYDROXY-6-HYDROXYMETHYLDIHYDROPTERIDINE PYROPHOSPHOKINASE"/>
    <property type="match status" value="1"/>
</dbReference>
<dbReference type="AlphaFoldDB" id="A0A3A4QYU3"/>
<evidence type="ECO:0000256" key="6">
    <source>
        <dbReference type="ARBA" id="ARBA00022741"/>
    </source>
</evidence>
<dbReference type="CDD" id="cd00483">
    <property type="entry name" value="HPPK"/>
    <property type="match status" value="1"/>
</dbReference>
<dbReference type="GO" id="GO:0046656">
    <property type="term" value="P:folic acid biosynthetic process"/>
    <property type="evidence" value="ECO:0007669"/>
    <property type="project" value="UniProtKB-KW"/>
</dbReference>
<dbReference type="NCBIfam" id="TIGR01498">
    <property type="entry name" value="folK"/>
    <property type="match status" value="1"/>
</dbReference>
<comment type="caution">
    <text evidence="14">The sequence shown here is derived from an EMBL/GenBank/DDBJ whole genome shotgun (WGS) entry which is preliminary data.</text>
</comment>
<evidence type="ECO:0000256" key="7">
    <source>
        <dbReference type="ARBA" id="ARBA00022777"/>
    </source>
</evidence>
<dbReference type="PANTHER" id="PTHR43071:SF1">
    <property type="entry name" value="2-AMINO-4-HYDROXY-6-HYDROXYMETHYLDIHYDROPTERIDINE PYROPHOSPHOKINASE"/>
    <property type="match status" value="1"/>
</dbReference>
<proteinExistence type="inferred from homology"/>
<comment type="pathway">
    <text evidence="1">Cofactor biosynthesis; tetrahydrofolate biosynthesis; 2-amino-4-hydroxy-6-hydroxymethyl-7,8-dihydropteridine diphosphate from 7,8-dihydroneopterin triphosphate: step 4/4.</text>
</comment>
<evidence type="ECO:0000313" key="14">
    <source>
        <dbReference type="EMBL" id="RJP57912.1"/>
    </source>
</evidence>